<dbReference type="Proteomes" id="UP001150062">
    <property type="component" value="Unassembled WGS sequence"/>
</dbReference>
<evidence type="ECO:0008006" key="3">
    <source>
        <dbReference type="Google" id="ProtNLM"/>
    </source>
</evidence>
<name>A0ABQ8ZFJ0_9EUKA</name>
<reference evidence="1" key="1">
    <citation type="submission" date="2022-08" db="EMBL/GenBank/DDBJ databases">
        <title>Novel sulfate-reducing endosymbionts in the free-living metamonad Anaeramoeba.</title>
        <authorList>
            <person name="Jerlstrom-Hultqvist J."/>
            <person name="Cepicka I."/>
            <person name="Gallot-Lavallee L."/>
            <person name="Salas-Leiva D."/>
            <person name="Curtis B.A."/>
            <person name="Zahonova K."/>
            <person name="Pipaliya S."/>
            <person name="Dacks J."/>
            <person name="Roger A.J."/>
        </authorList>
    </citation>
    <scope>NUCLEOTIDE SEQUENCE</scope>
    <source>
        <strain evidence="1">Schooner1</strain>
    </source>
</reference>
<dbReference type="EMBL" id="JAOAOG010000004">
    <property type="protein sequence ID" value="KAJ6255521.1"/>
    <property type="molecule type" value="Genomic_DNA"/>
</dbReference>
<comment type="caution">
    <text evidence="1">The sequence shown here is derived from an EMBL/GenBank/DDBJ whole genome shotgun (WGS) entry which is preliminary data.</text>
</comment>
<evidence type="ECO:0000313" key="2">
    <source>
        <dbReference type="Proteomes" id="UP001150062"/>
    </source>
</evidence>
<sequence length="94" mass="11246">MINTIINKTKSKKCIFCNEIEDSDHFLWKCIKYKKERDNWLAKQKDNEQLNKIKTNQDTTLLLANINDPKIYYNLVYFIKECLDIRGSINDTLK</sequence>
<proteinExistence type="predicted"/>
<protein>
    <recommendedName>
        <fullName evidence="3">Reverse transcriptase zinc-binding domain-containing protein</fullName>
    </recommendedName>
</protein>
<organism evidence="1 2">
    <name type="scientific">Anaeramoeba flamelloides</name>
    <dbReference type="NCBI Taxonomy" id="1746091"/>
    <lineage>
        <taxon>Eukaryota</taxon>
        <taxon>Metamonada</taxon>
        <taxon>Anaeramoebidae</taxon>
        <taxon>Anaeramoeba</taxon>
    </lineage>
</organism>
<keyword evidence="2" id="KW-1185">Reference proteome</keyword>
<accession>A0ABQ8ZFJ0</accession>
<gene>
    <name evidence="1" type="ORF">M0813_11397</name>
</gene>
<evidence type="ECO:0000313" key="1">
    <source>
        <dbReference type="EMBL" id="KAJ6255521.1"/>
    </source>
</evidence>